<dbReference type="Pfam" id="PF13581">
    <property type="entry name" value="HATPase_c_2"/>
    <property type="match status" value="1"/>
</dbReference>
<feature type="domain" description="Histidine kinase/HSP90-like ATPase" evidence="1">
    <location>
        <begin position="18"/>
        <end position="133"/>
    </location>
</feature>
<protein>
    <recommendedName>
        <fullName evidence="1">Histidine kinase/HSP90-like ATPase domain-containing protein</fullName>
    </recommendedName>
</protein>
<dbReference type="Gene3D" id="3.30.565.10">
    <property type="entry name" value="Histidine kinase-like ATPase, C-terminal domain"/>
    <property type="match status" value="1"/>
</dbReference>
<keyword evidence="3" id="KW-1185">Reference proteome</keyword>
<dbReference type="RefSeq" id="WP_048885860.1">
    <property type="nucleotide sequence ID" value="NZ_CP011310.1"/>
</dbReference>
<dbReference type="PATRIC" id="fig|1648404.4.peg.2141"/>
<dbReference type="InterPro" id="IPR003594">
    <property type="entry name" value="HATPase_dom"/>
</dbReference>
<dbReference type="KEGG" id="ery:CP97_10280"/>
<dbReference type="InterPro" id="IPR036890">
    <property type="entry name" value="HATPase_C_sf"/>
</dbReference>
<evidence type="ECO:0000259" key="1">
    <source>
        <dbReference type="Pfam" id="PF13581"/>
    </source>
</evidence>
<dbReference type="OrthoDB" id="5769716at2"/>
<sequence>MAFDGASKVTEIALRTDRDIARARGRVSELMKAKGARDIFLTRFVTAVSEITRNALTHGGGGRLVIYEFADGGRIGVECSDTGSGIADIGAALADGFSTRKGNMGRGLGGAKRLSQEFMIESTVGKGTIVRMIGVCRSR</sequence>
<reference evidence="2 3" key="1">
    <citation type="journal article" date="2015" name="Int. J. Syst. Evol. Microbiol.">
        <title>Erythrobacter atlanticus sp. nov., a bacterium from ocean sediment able to degrade polycyclic aromatic hydrocarbons.</title>
        <authorList>
            <person name="Zhuang L."/>
            <person name="Liu Y."/>
            <person name="Wang L."/>
            <person name="Wang W."/>
            <person name="Shao Z."/>
        </authorList>
    </citation>
    <scope>NUCLEOTIDE SEQUENCE [LARGE SCALE GENOMIC DNA]</scope>
    <source>
        <strain evidence="3">s21-N3</strain>
    </source>
</reference>
<dbReference type="AlphaFoldDB" id="A0A0H4VCD5"/>
<organism evidence="2 3">
    <name type="scientific">Aurantiacibacter atlanticus</name>
    <dbReference type="NCBI Taxonomy" id="1648404"/>
    <lineage>
        <taxon>Bacteria</taxon>
        <taxon>Pseudomonadati</taxon>
        <taxon>Pseudomonadota</taxon>
        <taxon>Alphaproteobacteria</taxon>
        <taxon>Sphingomonadales</taxon>
        <taxon>Erythrobacteraceae</taxon>
        <taxon>Aurantiacibacter</taxon>
    </lineage>
</organism>
<dbReference type="EMBL" id="CP011310">
    <property type="protein sequence ID" value="AKQ42327.1"/>
    <property type="molecule type" value="Genomic_DNA"/>
</dbReference>
<name>A0A0H4VCD5_9SPHN</name>
<gene>
    <name evidence="2" type="ORF">CP97_10280</name>
</gene>
<evidence type="ECO:0000313" key="2">
    <source>
        <dbReference type="EMBL" id="AKQ42327.1"/>
    </source>
</evidence>
<dbReference type="SUPFAM" id="SSF55874">
    <property type="entry name" value="ATPase domain of HSP90 chaperone/DNA topoisomerase II/histidine kinase"/>
    <property type="match status" value="1"/>
</dbReference>
<dbReference type="STRING" id="1648404.CP97_10280"/>
<accession>A0A0H4VCD5</accession>
<reference evidence="3" key="2">
    <citation type="submission" date="2015-04" db="EMBL/GenBank/DDBJ databases">
        <title>The complete genome sequence of Erythrobacter sp. s21-N3.</title>
        <authorList>
            <person name="Zhuang L."/>
            <person name="Liu Y."/>
            <person name="Shao Z."/>
        </authorList>
    </citation>
    <scope>NUCLEOTIDE SEQUENCE [LARGE SCALE GENOMIC DNA]</scope>
    <source>
        <strain evidence="3">s21-N3</strain>
    </source>
</reference>
<evidence type="ECO:0000313" key="3">
    <source>
        <dbReference type="Proteomes" id="UP000059113"/>
    </source>
</evidence>
<proteinExistence type="predicted"/>
<dbReference type="Proteomes" id="UP000059113">
    <property type="component" value="Chromosome"/>
</dbReference>